<sequence>MDSNGVESSRILFEFESLKSSKTKIDRRISELELQLCQIHQDAAAISNGLCALVPNGNSDIEHGLPPDMIYWYSRHLLLPLFGVQANMEYGWKDGPANLLKSSILVVGAGGLGSPALLYLAASGVGPLGLVDHDVVELNNLHRQEELSSYHYLFTINSTLQIVEHKEAVRTSKALEIMSKYNVVIDATDNVPSRYMISDCCVLLVKPPPTVSADHIYLLPISFLSSSITLPPTTDRTPYPPPLPRHDHTFSFQSQPDIAPPSSLLPRHRHPSHYQISCFNRHHNQPDVTTPPPASQANTIPLVSGAALGLEGQLTVYNYDGGPCYRCFAWYNRLSPSLIGHQGCKHSGGASIRTDASF</sequence>
<dbReference type="GO" id="GO:0005737">
    <property type="term" value="C:cytoplasm"/>
    <property type="evidence" value="ECO:0007669"/>
    <property type="project" value="TreeGrafter"/>
</dbReference>
<reference evidence="2" key="1">
    <citation type="submission" date="2022-12" db="EMBL/GenBank/DDBJ databases">
        <title>Draft genome assemblies for two species of Escallonia (Escalloniales).</title>
        <authorList>
            <person name="Chanderbali A."/>
            <person name="Dervinis C."/>
            <person name="Anghel I."/>
            <person name="Soltis D."/>
            <person name="Soltis P."/>
            <person name="Zapata F."/>
        </authorList>
    </citation>
    <scope>NUCLEOTIDE SEQUENCE</scope>
    <source>
        <strain evidence="2">UCBG64.0493</strain>
        <tissue evidence="2">Leaf</tissue>
    </source>
</reference>
<organism evidence="2 3">
    <name type="scientific">Escallonia herrerae</name>
    <dbReference type="NCBI Taxonomy" id="1293975"/>
    <lineage>
        <taxon>Eukaryota</taxon>
        <taxon>Viridiplantae</taxon>
        <taxon>Streptophyta</taxon>
        <taxon>Embryophyta</taxon>
        <taxon>Tracheophyta</taxon>
        <taxon>Spermatophyta</taxon>
        <taxon>Magnoliopsida</taxon>
        <taxon>eudicotyledons</taxon>
        <taxon>Gunneridae</taxon>
        <taxon>Pentapetalae</taxon>
        <taxon>asterids</taxon>
        <taxon>campanulids</taxon>
        <taxon>Escalloniales</taxon>
        <taxon>Escalloniaceae</taxon>
        <taxon>Escallonia</taxon>
    </lineage>
</organism>
<dbReference type="PANTHER" id="PTHR10953:SF102">
    <property type="entry name" value="ADENYLYLTRANSFERASE AND SULFURTRANSFERASE MOCS3"/>
    <property type="match status" value="1"/>
</dbReference>
<dbReference type="InterPro" id="IPR000594">
    <property type="entry name" value="ThiF_NAD_FAD-bd"/>
</dbReference>
<dbReference type="Pfam" id="PF00899">
    <property type="entry name" value="ThiF"/>
    <property type="match status" value="1"/>
</dbReference>
<proteinExistence type="predicted"/>
<evidence type="ECO:0000259" key="1">
    <source>
        <dbReference type="Pfam" id="PF00899"/>
    </source>
</evidence>
<evidence type="ECO:0000313" key="3">
    <source>
        <dbReference type="Proteomes" id="UP001188597"/>
    </source>
</evidence>
<dbReference type="Gene3D" id="3.40.50.720">
    <property type="entry name" value="NAD(P)-binding Rossmann-like Domain"/>
    <property type="match status" value="1"/>
</dbReference>
<dbReference type="EMBL" id="JAVXUP010002385">
    <property type="protein sequence ID" value="KAK3003648.1"/>
    <property type="molecule type" value="Genomic_DNA"/>
</dbReference>
<dbReference type="AlphaFoldDB" id="A0AA88VB52"/>
<comment type="caution">
    <text evidence="2">The sequence shown here is derived from an EMBL/GenBank/DDBJ whole genome shotgun (WGS) entry which is preliminary data.</text>
</comment>
<dbReference type="SUPFAM" id="SSF69572">
    <property type="entry name" value="Activating enzymes of the ubiquitin-like proteins"/>
    <property type="match status" value="1"/>
</dbReference>
<evidence type="ECO:0000313" key="2">
    <source>
        <dbReference type="EMBL" id="KAK3003648.1"/>
    </source>
</evidence>
<dbReference type="GO" id="GO:0016779">
    <property type="term" value="F:nucleotidyltransferase activity"/>
    <property type="evidence" value="ECO:0007669"/>
    <property type="project" value="TreeGrafter"/>
</dbReference>
<keyword evidence="3" id="KW-1185">Reference proteome</keyword>
<dbReference type="InterPro" id="IPR045886">
    <property type="entry name" value="ThiF/MoeB/HesA"/>
</dbReference>
<dbReference type="GO" id="GO:0042292">
    <property type="term" value="F:URM1 activating enzyme activity"/>
    <property type="evidence" value="ECO:0007669"/>
    <property type="project" value="TreeGrafter"/>
</dbReference>
<dbReference type="PANTHER" id="PTHR10953">
    <property type="entry name" value="UBIQUITIN-ACTIVATING ENZYME E1"/>
    <property type="match status" value="1"/>
</dbReference>
<feature type="domain" description="THIF-type NAD/FAD binding fold" evidence="1">
    <location>
        <begin position="74"/>
        <end position="207"/>
    </location>
</feature>
<accession>A0AA88VB52</accession>
<name>A0AA88VB52_9ASTE</name>
<dbReference type="InterPro" id="IPR035985">
    <property type="entry name" value="Ubiquitin-activating_enz"/>
</dbReference>
<dbReference type="GO" id="GO:0004792">
    <property type="term" value="F:thiosulfate-cyanide sulfurtransferase activity"/>
    <property type="evidence" value="ECO:0007669"/>
    <property type="project" value="TreeGrafter"/>
</dbReference>
<protein>
    <recommendedName>
        <fullName evidence="1">THIF-type NAD/FAD binding fold domain-containing protein</fullName>
    </recommendedName>
</protein>
<dbReference type="Proteomes" id="UP001188597">
    <property type="component" value="Unassembled WGS sequence"/>
</dbReference>
<gene>
    <name evidence="2" type="ORF">RJ639_019153</name>
</gene>